<protein>
    <submittedName>
        <fullName evidence="1">Uncharacterized protein</fullName>
    </submittedName>
</protein>
<organism evidence="1">
    <name type="scientific">gut metagenome</name>
    <dbReference type="NCBI Taxonomy" id="749906"/>
    <lineage>
        <taxon>unclassified sequences</taxon>
        <taxon>metagenomes</taxon>
        <taxon>organismal metagenomes</taxon>
    </lineage>
</organism>
<evidence type="ECO:0000313" key="1">
    <source>
        <dbReference type="EMBL" id="EJW93126.1"/>
    </source>
</evidence>
<name>J9FE05_9ZZZZ</name>
<proteinExistence type="predicted"/>
<accession>J9FE05</accession>
<comment type="caution">
    <text evidence="1">The sequence shown here is derived from an EMBL/GenBank/DDBJ whole genome shotgun (WGS) entry which is preliminary data.</text>
</comment>
<dbReference type="AlphaFoldDB" id="J9FE05"/>
<reference evidence="1" key="1">
    <citation type="journal article" date="2012" name="PLoS ONE">
        <title>Gene sets for utilization of primary and secondary nutrition supplies in the distal gut of endangered iberian lynx.</title>
        <authorList>
            <person name="Alcaide M."/>
            <person name="Messina E."/>
            <person name="Richter M."/>
            <person name="Bargiela R."/>
            <person name="Peplies J."/>
            <person name="Huws S.A."/>
            <person name="Newbold C.J."/>
            <person name="Golyshin P.N."/>
            <person name="Simon M.A."/>
            <person name="Lopez G."/>
            <person name="Yakimov M.M."/>
            <person name="Ferrer M."/>
        </authorList>
    </citation>
    <scope>NUCLEOTIDE SEQUENCE</scope>
</reference>
<gene>
    <name evidence="1" type="ORF">EVA_18766</name>
</gene>
<sequence>MSLSADIPVMMNRSPLLPLRLWPTPTLVSSASSVSTPVLSKPVNPF</sequence>
<dbReference type="EMBL" id="AMCI01007154">
    <property type="protein sequence ID" value="EJW93126.1"/>
    <property type="molecule type" value="Genomic_DNA"/>
</dbReference>